<dbReference type="InterPro" id="IPR050490">
    <property type="entry name" value="Bact_solute-bd_prot1"/>
</dbReference>
<evidence type="ECO:0000256" key="1">
    <source>
        <dbReference type="ARBA" id="ARBA00022475"/>
    </source>
</evidence>
<sequence>MMRTVNRSRAFYKVIFLCFAVFFLTGCNKEVEKEKKKEIKIPVCFSVDQKTGKSDNENLVDAFNKKYKGTYQLEVEWVTDSAEGFRDRIKVLNATDKLPAIVTDVGFDANFYQLLVDNNRLLDLTAYFNKDEEWKSALDQKIMERCVDKNGSTYLMPLGTMVHSYAGFYYNKELFRQAGIEKFPTTWDEFFICLRKLKNHGITPLALHGGNSYWTALLIGTNYMAKNQKGMDFLNIQYPSTYQTESMKDMLSMIKKLYQYADKDALEIEHGESRKRFIEGKSAIMANGGWMLENLPSDFRKKTGFAPFPENILMEEPKMTAWAITTGYDKEVTKGAVEFLKFRTMIAKKDSDEFLEKKNVPVLEKEYKEVIKTVQTITPNYQLKWEDEIQNQFWVSEFPLFIQGKTSMNKFLKAMDQKVKEIESEK</sequence>
<proteinExistence type="predicted"/>
<dbReference type="PROSITE" id="PS51257">
    <property type="entry name" value="PROKAR_LIPOPROTEIN"/>
    <property type="match status" value="1"/>
</dbReference>
<accession>A0A6L5XX40</accession>
<dbReference type="PANTHER" id="PTHR43649">
    <property type="entry name" value="ARABINOSE-BINDING PROTEIN-RELATED"/>
    <property type="match status" value="1"/>
</dbReference>
<dbReference type="RefSeq" id="WP_154518707.1">
    <property type="nucleotide sequence ID" value="NZ_VUMT01000007.1"/>
</dbReference>
<evidence type="ECO:0000313" key="6">
    <source>
        <dbReference type="EMBL" id="MSS63416.1"/>
    </source>
</evidence>
<dbReference type="Pfam" id="PF01547">
    <property type="entry name" value="SBP_bac_1"/>
    <property type="match status" value="1"/>
</dbReference>
<comment type="caution">
    <text evidence="6">The sequence shown here is derived from an EMBL/GenBank/DDBJ whole genome shotgun (WGS) entry which is preliminary data.</text>
</comment>
<keyword evidence="5" id="KW-0449">Lipoprotein</keyword>
<dbReference type="InterPro" id="IPR006059">
    <property type="entry name" value="SBP"/>
</dbReference>
<organism evidence="6 7">
    <name type="scientific">Velocimicrobium porci</name>
    <dbReference type="NCBI Taxonomy" id="2606634"/>
    <lineage>
        <taxon>Bacteria</taxon>
        <taxon>Bacillati</taxon>
        <taxon>Bacillota</taxon>
        <taxon>Clostridia</taxon>
        <taxon>Lachnospirales</taxon>
        <taxon>Lachnospiraceae</taxon>
        <taxon>Velocimicrobium</taxon>
    </lineage>
</organism>
<keyword evidence="7" id="KW-1185">Reference proteome</keyword>
<dbReference type="EMBL" id="VUMT01000007">
    <property type="protein sequence ID" value="MSS63416.1"/>
    <property type="molecule type" value="Genomic_DNA"/>
</dbReference>
<evidence type="ECO:0000256" key="5">
    <source>
        <dbReference type="ARBA" id="ARBA00023288"/>
    </source>
</evidence>
<dbReference type="SUPFAM" id="SSF53850">
    <property type="entry name" value="Periplasmic binding protein-like II"/>
    <property type="match status" value="1"/>
</dbReference>
<gene>
    <name evidence="6" type="ORF">FYJ58_05935</name>
</gene>
<dbReference type="Proteomes" id="UP000482209">
    <property type="component" value="Unassembled WGS sequence"/>
</dbReference>
<dbReference type="AlphaFoldDB" id="A0A6L5XX40"/>
<protein>
    <submittedName>
        <fullName evidence="6">Extracellular solute-binding protein</fullName>
    </submittedName>
</protein>
<reference evidence="6 7" key="1">
    <citation type="submission" date="2019-08" db="EMBL/GenBank/DDBJ databases">
        <title>In-depth cultivation of the pig gut microbiome towards novel bacterial diversity and tailored functional studies.</title>
        <authorList>
            <person name="Wylensek D."/>
            <person name="Hitch T.C.A."/>
            <person name="Clavel T."/>
        </authorList>
    </citation>
    <scope>NUCLEOTIDE SEQUENCE [LARGE SCALE GENOMIC DNA]</scope>
    <source>
        <strain evidence="6 7">WCA-693-APC-MOT-I</strain>
    </source>
</reference>
<evidence type="ECO:0000256" key="4">
    <source>
        <dbReference type="ARBA" id="ARBA00023139"/>
    </source>
</evidence>
<keyword evidence="1" id="KW-1003">Cell membrane</keyword>
<dbReference type="PANTHER" id="PTHR43649:SF33">
    <property type="entry name" value="POLYGALACTURONAN_RHAMNOGALACTURONAN-BINDING PROTEIN YTCQ"/>
    <property type="match status" value="1"/>
</dbReference>
<evidence type="ECO:0000313" key="7">
    <source>
        <dbReference type="Proteomes" id="UP000482209"/>
    </source>
</evidence>
<keyword evidence="4" id="KW-0564">Palmitate</keyword>
<evidence type="ECO:0000256" key="3">
    <source>
        <dbReference type="ARBA" id="ARBA00023136"/>
    </source>
</evidence>
<name>A0A6L5XX40_9FIRM</name>
<keyword evidence="2" id="KW-0732">Signal</keyword>
<evidence type="ECO:0000256" key="2">
    <source>
        <dbReference type="ARBA" id="ARBA00022729"/>
    </source>
</evidence>
<dbReference type="Gene3D" id="3.40.190.10">
    <property type="entry name" value="Periplasmic binding protein-like II"/>
    <property type="match status" value="1"/>
</dbReference>
<keyword evidence="3" id="KW-0472">Membrane</keyword>